<dbReference type="GO" id="GO:0003723">
    <property type="term" value="F:RNA binding"/>
    <property type="evidence" value="ECO:0007669"/>
    <property type="project" value="UniProtKB-KW"/>
</dbReference>
<gene>
    <name evidence="5" type="ORF">F0562_013439</name>
</gene>
<keyword evidence="1" id="KW-0677">Repeat</keyword>
<keyword evidence="6" id="KW-1185">Reference proteome</keyword>
<evidence type="ECO:0000256" key="4">
    <source>
        <dbReference type="PROSITE-ProRule" id="PRU00317"/>
    </source>
</evidence>
<dbReference type="EMBL" id="CM018049">
    <property type="protein sequence ID" value="KAA8519183.1"/>
    <property type="molecule type" value="Genomic_DNA"/>
</dbReference>
<evidence type="ECO:0000313" key="5">
    <source>
        <dbReference type="EMBL" id="KAA8519183.1"/>
    </source>
</evidence>
<organism evidence="5 6">
    <name type="scientific">Nyssa sinensis</name>
    <dbReference type="NCBI Taxonomy" id="561372"/>
    <lineage>
        <taxon>Eukaryota</taxon>
        <taxon>Viridiplantae</taxon>
        <taxon>Streptophyta</taxon>
        <taxon>Embryophyta</taxon>
        <taxon>Tracheophyta</taxon>
        <taxon>Spermatophyta</taxon>
        <taxon>Magnoliopsida</taxon>
        <taxon>eudicotyledons</taxon>
        <taxon>Gunneridae</taxon>
        <taxon>Pentapetalae</taxon>
        <taxon>asterids</taxon>
        <taxon>Cornales</taxon>
        <taxon>Nyssaceae</taxon>
        <taxon>Nyssa</taxon>
    </lineage>
</organism>
<evidence type="ECO:0008006" key="7">
    <source>
        <dbReference type="Google" id="ProtNLM"/>
    </source>
</evidence>
<keyword evidence="2" id="KW-0810">Translation regulation</keyword>
<evidence type="ECO:0000313" key="6">
    <source>
        <dbReference type="Proteomes" id="UP000325577"/>
    </source>
</evidence>
<evidence type="ECO:0000256" key="2">
    <source>
        <dbReference type="ARBA" id="ARBA00022845"/>
    </source>
</evidence>
<dbReference type="Proteomes" id="UP000325577">
    <property type="component" value="Linkage Group LG6"/>
</dbReference>
<dbReference type="AlphaFoldDB" id="A0A5J4ZK79"/>
<protein>
    <recommendedName>
        <fullName evidence="7">PUM-HD domain-containing protein</fullName>
    </recommendedName>
</protein>
<dbReference type="PROSITE" id="PS50302">
    <property type="entry name" value="PUM"/>
    <property type="match status" value="1"/>
</dbReference>
<accession>A0A5J4ZK79</accession>
<dbReference type="GO" id="GO:0006417">
    <property type="term" value="P:regulation of translation"/>
    <property type="evidence" value="ECO:0007669"/>
    <property type="project" value="UniProtKB-KW"/>
</dbReference>
<dbReference type="Gene3D" id="1.25.10.10">
    <property type="entry name" value="Leucine-rich Repeat Variant"/>
    <property type="match status" value="1"/>
</dbReference>
<evidence type="ECO:0000256" key="1">
    <source>
        <dbReference type="ARBA" id="ARBA00022737"/>
    </source>
</evidence>
<proteinExistence type="predicted"/>
<sequence length="176" mass="19731">MSSCYGRPSGSNSMDQFTGNSVVSVPAAAASSSLSLGNYMMNNNLDSYHMTQGQGRLMNNNMVMVARNQPYSGETMLVAQLQQILQSRNEMSTRMIFELMKDPHGDFLFQELIDASQSEQLELILWKIISQSESLIDAAFNPHGPHSKETHPKTEQFMSASILRLSTDFRSIKWTL</sequence>
<dbReference type="InterPro" id="IPR001313">
    <property type="entry name" value="Pumilio_RNA-bd_rpt"/>
</dbReference>
<evidence type="ECO:0000256" key="3">
    <source>
        <dbReference type="ARBA" id="ARBA00022884"/>
    </source>
</evidence>
<name>A0A5J4ZK79_9ASTE</name>
<dbReference type="InterPro" id="IPR011989">
    <property type="entry name" value="ARM-like"/>
</dbReference>
<keyword evidence="3" id="KW-0694">RNA-binding</keyword>
<reference evidence="5 6" key="1">
    <citation type="submission" date="2019-09" db="EMBL/GenBank/DDBJ databases">
        <title>A chromosome-level genome assembly of the Chinese tupelo Nyssa sinensis.</title>
        <authorList>
            <person name="Yang X."/>
            <person name="Kang M."/>
            <person name="Yang Y."/>
            <person name="Xiong H."/>
            <person name="Wang M."/>
            <person name="Zhang Z."/>
            <person name="Wang Z."/>
            <person name="Wu H."/>
            <person name="Ma T."/>
            <person name="Liu J."/>
            <person name="Xi Z."/>
        </authorList>
    </citation>
    <scope>NUCLEOTIDE SEQUENCE [LARGE SCALE GENOMIC DNA]</scope>
    <source>
        <strain evidence="5">J267</strain>
        <tissue evidence="5">Leaf</tissue>
    </source>
</reference>
<feature type="repeat" description="Pumilio" evidence="4">
    <location>
        <begin position="90"/>
        <end position="126"/>
    </location>
</feature>